<keyword evidence="2 4" id="KW-0560">Oxidoreductase</keyword>
<comment type="caution">
    <text evidence="4">The sequence shown here is derived from an EMBL/GenBank/DDBJ whole genome shotgun (WGS) entry which is preliminary data.</text>
</comment>
<dbReference type="PANTHER" id="PTHR30466">
    <property type="entry name" value="FLAVIN REDUCTASE"/>
    <property type="match status" value="1"/>
</dbReference>
<feature type="domain" description="Flavin reductase like" evidence="3">
    <location>
        <begin position="18"/>
        <end position="163"/>
    </location>
</feature>
<evidence type="ECO:0000313" key="5">
    <source>
        <dbReference type="Proteomes" id="UP001612415"/>
    </source>
</evidence>
<dbReference type="Proteomes" id="UP001612415">
    <property type="component" value="Unassembled WGS sequence"/>
</dbReference>
<dbReference type="SMART" id="SM00903">
    <property type="entry name" value="Flavin_Reduct"/>
    <property type="match status" value="1"/>
</dbReference>
<keyword evidence="5" id="KW-1185">Reference proteome</keyword>
<dbReference type="EMBL" id="JBITDC010000004">
    <property type="protein sequence ID" value="MFI5675538.1"/>
    <property type="molecule type" value="Genomic_DNA"/>
</dbReference>
<comment type="similarity">
    <text evidence="1">Belongs to the non-flavoprotein flavin reductase family.</text>
</comment>
<dbReference type="InterPro" id="IPR002563">
    <property type="entry name" value="Flavin_Rdtase-like_dom"/>
</dbReference>
<evidence type="ECO:0000256" key="2">
    <source>
        <dbReference type="ARBA" id="ARBA00023002"/>
    </source>
</evidence>
<dbReference type="InterPro" id="IPR050268">
    <property type="entry name" value="NADH-dep_flavin_reductase"/>
</dbReference>
<accession>A0ABW7Y0N3</accession>
<name>A0ABW7Y0N3_STRCE</name>
<gene>
    <name evidence="4" type="ORF">ACIA8P_12815</name>
</gene>
<evidence type="ECO:0000313" key="4">
    <source>
        <dbReference type="EMBL" id="MFI5675538.1"/>
    </source>
</evidence>
<dbReference type="PANTHER" id="PTHR30466:SF11">
    <property type="entry name" value="FLAVIN-DEPENDENT MONOOXYGENASE, REDUCTASE SUBUNIT HSAB"/>
    <property type="match status" value="1"/>
</dbReference>
<organism evidence="4 5">
    <name type="scientific">Streptomyces cellulosae</name>
    <dbReference type="NCBI Taxonomy" id="1968"/>
    <lineage>
        <taxon>Bacteria</taxon>
        <taxon>Bacillati</taxon>
        <taxon>Actinomycetota</taxon>
        <taxon>Actinomycetes</taxon>
        <taxon>Kitasatosporales</taxon>
        <taxon>Streptomycetaceae</taxon>
        <taxon>Streptomyces</taxon>
    </lineage>
</organism>
<reference evidence="4 5" key="1">
    <citation type="submission" date="2024-10" db="EMBL/GenBank/DDBJ databases">
        <title>The Natural Products Discovery Center: Release of the First 8490 Sequenced Strains for Exploring Actinobacteria Biosynthetic Diversity.</title>
        <authorList>
            <person name="Kalkreuter E."/>
            <person name="Kautsar S.A."/>
            <person name="Yang D."/>
            <person name="Bader C.D."/>
            <person name="Teijaro C.N."/>
            <person name="Fluegel L."/>
            <person name="Davis C.M."/>
            <person name="Simpson J.R."/>
            <person name="Lauterbach L."/>
            <person name="Steele A.D."/>
            <person name="Gui C."/>
            <person name="Meng S."/>
            <person name="Li G."/>
            <person name="Viehrig K."/>
            <person name="Ye F."/>
            <person name="Su P."/>
            <person name="Kiefer A.F."/>
            <person name="Nichols A."/>
            <person name="Cepeda A.J."/>
            <person name="Yan W."/>
            <person name="Fan B."/>
            <person name="Jiang Y."/>
            <person name="Adhikari A."/>
            <person name="Zheng C.-J."/>
            <person name="Schuster L."/>
            <person name="Cowan T.M."/>
            <person name="Smanski M.J."/>
            <person name="Chevrette M.G."/>
            <person name="De Carvalho L.P.S."/>
            <person name="Shen B."/>
        </authorList>
    </citation>
    <scope>NUCLEOTIDE SEQUENCE [LARGE SCALE GENOMIC DNA]</scope>
    <source>
        <strain evidence="4 5">NPDC051599</strain>
    </source>
</reference>
<dbReference type="InterPro" id="IPR012349">
    <property type="entry name" value="Split_barrel_FMN-bd"/>
</dbReference>
<protein>
    <submittedName>
        <fullName evidence="4">Flavin reductase family protein</fullName>
        <ecNumber evidence="4">1.5.1.-</ecNumber>
    </submittedName>
</protein>
<dbReference type="EC" id="1.5.1.-" evidence="4"/>
<dbReference type="Gene3D" id="2.30.110.10">
    <property type="entry name" value="Electron Transport, Fmn-binding Protein, Chain A"/>
    <property type="match status" value="1"/>
</dbReference>
<sequence length="170" mass="18152">MTTRDSFTSDPGEMQKAFSAFPSGVAALSARVHGDPTVMIVSSFAVGVSYNPPMVSFAAQHTSTTWPVLSGAQAIGISVLGEGHSDKARQLASRSKEGRFADLGTVEAASGAIFLQGAPVWLECTVEHRYPAGDHDIIVLRVLAMMTDDDRSPLVWHRQTLKMLGDGPTH</sequence>
<dbReference type="SUPFAM" id="SSF50475">
    <property type="entry name" value="FMN-binding split barrel"/>
    <property type="match status" value="1"/>
</dbReference>
<dbReference type="Pfam" id="PF01613">
    <property type="entry name" value="Flavin_Reduct"/>
    <property type="match status" value="1"/>
</dbReference>
<evidence type="ECO:0000256" key="1">
    <source>
        <dbReference type="ARBA" id="ARBA00008898"/>
    </source>
</evidence>
<dbReference type="GO" id="GO:0016491">
    <property type="term" value="F:oxidoreductase activity"/>
    <property type="evidence" value="ECO:0007669"/>
    <property type="project" value="UniProtKB-KW"/>
</dbReference>
<proteinExistence type="inferred from homology"/>
<evidence type="ECO:0000259" key="3">
    <source>
        <dbReference type="SMART" id="SM00903"/>
    </source>
</evidence>
<dbReference type="RefSeq" id="WP_398656326.1">
    <property type="nucleotide sequence ID" value="NZ_JBITDC010000004.1"/>
</dbReference>